<dbReference type="Proteomes" id="UP000256328">
    <property type="component" value="Unassembled WGS sequence"/>
</dbReference>
<dbReference type="PANTHER" id="PTHR32361">
    <property type="entry name" value="FERRIC/CUPRIC REDUCTASE TRANSMEMBRANE COMPONENT"/>
    <property type="match status" value="1"/>
</dbReference>
<comment type="subcellular location">
    <subcellularLocation>
        <location evidence="1">Cell membrane</location>
        <topology evidence="1">Multi-pass membrane protein</topology>
    </subcellularLocation>
</comment>
<keyword evidence="8 14" id="KW-1133">Transmembrane helix</keyword>
<dbReference type="Gene3D" id="2.40.30.10">
    <property type="entry name" value="Translation factors"/>
    <property type="match status" value="1"/>
</dbReference>
<keyword evidence="9" id="KW-0560">Oxidoreductase</keyword>
<evidence type="ECO:0000256" key="2">
    <source>
        <dbReference type="ARBA" id="ARBA00006278"/>
    </source>
</evidence>
<dbReference type="SFLD" id="SFLDG01168">
    <property type="entry name" value="Ferric_reductase_subgroup_(FRE"/>
    <property type="match status" value="1"/>
</dbReference>
<evidence type="ECO:0000256" key="10">
    <source>
        <dbReference type="ARBA" id="ARBA00023065"/>
    </source>
</evidence>
<evidence type="ECO:0000256" key="1">
    <source>
        <dbReference type="ARBA" id="ARBA00004651"/>
    </source>
</evidence>
<keyword evidence="10" id="KW-0406">Ion transport</keyword>
<dbReference type="SFLD" id="SFLDS00052">
    <property type="entry name" value="Ferric_Reductase_Domain"/>
    <property type="match status" value="1"/>
</dbReference>
<reference evidence="16 17" key="1">
    <citation type="journal article" date="2018" name="IMA Fungus">
        <title>IMA Genome-F 9: Draft genome sequence of Annulohypoxylon stygium, Aspergillus mulundensis, Berkeleyomyces basicola (syn. Thielaviopsis basicola), Ceratocystis smalleyi, two Cercospora beticola strains, Coleophoma cylindrospora, Fusarium fracticaudum, Phialophora cf. hyalina, and Morchella septimelata.</title>
        <authorList>
            <person name="Wingfield B.D."/>
            <person name="Bills G.F."/>
            <person name="Dong Y."/>
            <person name="Huang W."/>
            <person name="Nel W.J."/>
            <person name="Swalarsk-Parry B.S."/>
            <person name="Vaghefi N."/>
            <person name="Wilken P.M."/>
            <person name="An Z."/>
            <person name="de Beer Z.W."/>
            <person name="De Vos L."/>
            <person name="Chen L."/>
            <person name="Duong T.A."/>
            <person name="Gao Y."/>
            <person name="Hammerbacher A."/>
            <person name="Kikkert J.R."/>
            <person name="Li Y."/>
            <person name="Li H."/>
            <person name="Li K."/>
            <person name="Li Q."/>
            <person name="Liu X."/>
            <person name="Ma X."/>
            <person name="Naidoo K."/>
            <person name="Pethybridge S.J."/>
            <person name="Sun J."/>
            <person name="Steenkamp E.T."/>
            <person name="van der Nest M.A."/>
            <person name="van Wyk S."/>
            <person name="Wingfield M.J."/>
            <person name="Xiong C."/>
            <person name="Yue Q."/>
            <person name="Zhang X."/>
        </authorList>
    </citation>
    <scope>NUCLEOTIDE SEQUENCE [LARGE SCALE GENOMIC DNA]</scope>
    <source>
        <strain evidence="16 17">BP5796</strain>
    </source>
</reference>
<feature type="transmembrane region" description="Helical" evidence="14">
    <location>
        <begin position="220"/>
        <end position="240"/>
    </location>
</feature>
<feature type="domain" description="FAD-binding FR-type" evidence="15">
    <location>
        <begin position="279"/>
        <end position="413"/>
    </location>
</feature>
<dbReference type="Gene3D" id="3.40.50.80">
    <property type="entry name" value="Nucleotide-binding domain of ferredoxin-NADP reductase (FNR) module"/>
    <property type="match status" value="1"/>
</dbReference>
<evidence type="ECO:0000256" key="11">
    <source>
        <dbReference type="ARBA" id="ARBA00023136"/>
    </source>
</evidence>
<keyword evidence="17" id="KW-1185">Reference proteome</keyword>
<feature type="transmembrane region" description="Helical" evidence="14">
    <location>
        <begin position="104"/>
        <end position="128"/>
    </location>
</feature>
<evidence type="ECO:0000256" key="6">
    <source>
        <dbReference type="ARBA" id="ARBA00022692"/>
    </source>
</evidence>
<dbReference type="GO" id="GO:0006826">
    <property type="term" value="P:iron ion transport"/>
    <property type="evidence" value="ECO:0007669"/>
    <property type="project" value="TreeGrafter"/>
</dbReference>
<evidence type="ECO:0000256" key="3">
    <source>
        <dbReference type="ARBA" id="ARBA00012668"/>
    </source>
</evidence>
<evidence type="ECO:0000256" key="9">
    <source>
        <dbReference type="ARBA" id="ARBA00023002"/>
    </source>
</evidence>
<dbReference type="OrthoDB" id="3944240at2759"/>
<feature type="transmembrane region" description="Helical" evidence="14">
    <location>
        <begin position="246"/>
        <end position="266"/>
    </location>
</feature>
<sequence length="674" mass="75065">MDFAMEKRHTHTMEPMSMGAGVPGLVYMQNLFWIFVGAGLAFATAANVMNKILYYQRMSAASKRSPDPARPRSFIFRTHATLATIIREVGYYSSPLKFSKTHLYLPPVGPVLIMIAYMVLIVVTSFYAFHPKNFLEWEDIGYRTGFIAIAQIPFIVLLAGKRNLIGFFTGLGYERLSWLHRWVARALLFTILIHMGYWMTEWGKYNYIMIKLKTDFLTRVGMAAFAILAWLVLSSVAPVRGLAYEVFVVQHIISYLGFLVAVYFHVPAENQKWVWIPLAFWAFDRVVRAGYLFYNNASIFHKNSTGVLACRATFQPLDEAHTRVTILNPPVTWQAGQHMFLACHSLAPLTSHPFTIASLPQDGKMEFIICAKKGGTKRFFNYAQKAFPTSQSSSRNQGKPVLIEGPYARIRPLRQFDTLLFIAGSTGATFTMPLMRDLVQQWHNPKRNSKFDFAAKGAVTRLIRFVWVVKRSSSLRWFSNQLDRVHAEVEGLRSDGYDVAVEISIYVTCDNTITSAASSINDRKGPQARVVSSIPTDSEDEKNDIATKMVSRTRTSSIFSQDNPAACCCTEVVDEDVDVISPPCCCGGNGAPSISSYTSKGPAYSLISGRPDIANLIRKSAELALGEMAVVVCGPPGLVQGTRNAAVMISDDRAVHKGTGAQGIYVHAETFGYA</sequence>
<evidence type="ECO:0000313" key="17">
    <source>
        <dbReference type="Proteomes" id="UP000256328"/>
    </source>
</evidence>
<evidence type="ECO:0000256" key="8">
    <source>
        <dbReference type="ARBA" id="ARBA00022989"/>
    </source>
</evidence>
<dbReference type="GO" id="GO:0052851">
    <property type="term" value="F:ferric-chelate reductase (NADPH) activity"/>
    <property type="evidence" value="ECO:0007669"/>
    <property type="project" value="UniProtKB-EC"/>
</dbReference>
<dbReference type="Pfam" id="PF08030">
    <property type="entry name" value="NAD_binding_6"/>
    <property type="match status" value="1"/>
</dbReference>
<dbReference type="InterPro" id="IPR013112">
    <property type="entry name" value="FAD-bd_8"/>
</dbReference>
<evidence type="ECO:0000256" key="5">
    <source>
        <dbReference type="ARBA" id="ARBA00022475"/>
    </source>
</evidence>
<accession>A0A3D8T210</accession>
<dbReference type="InterPro" id="IPR017938">
    <property type="entry name" value="Riboflavin_synthase-like_b-brl"/>
</dbReference>
<keyword evidence="5" id="KW-1003">Cell membrane</keyword>
<evidence type="ECO:0000256" key="13">
    <source>
        <dbReference type="ARBA" id="ARBA00048483"/>
    </source>
</evidence>
<evidence type="ECO:0000256" key="12">
    <source>
        <dbReference type="ARBA" id="ARBA00023180"/>
    </source>
</evidence>
<dbReference type="CDD" id="cd06186">
    <property type="entry name" value="NOX_Duox_like_FAD_NADP"/>
    <property type="match status" value="1"/>
</dbReference>
<dbReference type="SUPFAM" id="SSF63380">
    <property type="entry name" value="Riboflavin synthase domain-like"/>
    <property type="match status" value="1"/>
</dbReference>
<evidence type="ECO:0000256" key="14">
    <source>
        <dbReference type="SAM" id="Phobius"/>
    </source>
</evidence>
<keyword evidence="6 14" id="KW-0812">Transmembrane</keyword>
<dbReference type="EMBL" id="PDLN01000002">
    <property type="protein sequence ID" value="RDW92461.1"/>
    <property type="molecule type" value="Genomic_DNA"/>
</dbReference>
<organism evidence="16 17">
    <name type="scientific">Coleophoma crateriformis</name>
    <dbReference type="NCBI Taxonomy" id="565419"/>
    <lineage>
        <taxon>Eukaryota</taxon>
        <taxon>Fungi</taxon>
        <taxon>Dikarya</taxon>
        <taxon>Ascomycota</taxon>
        <taxon>Pezizomycotina</taxon>
        <taxon>Leotiomycetes</taxon>
        <taxon>Helotiales</taxon>
        <taxon>Dermateaceae</taxon>
        <taxon>Coleophoma</taxon>
    </lineage>
</organism>
<dbReference type="GO" id="GO:0006879">
    <property type="term" value="P:intracellular iron ion homeostasis"/>
    <property type="evidence" value="ECO:0007669"/>
    <property type="project" value="TreeGrafter"/>
</dbReference>
<dbReference type="AlphaFoldDB" id="A0A3D8T210"/>
<comment type="similarity">
    <text evidence="2">Belongs to the ferric reductase (FRE) family.</text>
</comment>
<evidence type="ECO:0000256" key="7">
    <source>
        <dbReference type="ARBA" id="ARBA00022982"/>
    </source>
</evidence>
<proteinExistence type="inferred from homology"/>
<feature type="transmembrane region" description="Helical" evidence="14">
    <location>
        <begin position="179"/>
        <end position="199"/>
    </location>
</feature>
<dbReference type="GO" id="GO:0015677">
    <property type="term" value="P:copper ion import"/>
    <property type="evidence" value="ECO:0007669"/>
    <property type="project" value="TreeGrafter"/>
</dbReference>
<dbReference type="GO" id="GO:0005886">
    <property type="term" value="C:plasma membrane"/>
    <property type="evidence" value="ECO:0007669"/>
    <property type="project" value="UniProtKB-SubCell"/>
</dbReference>
<dbReference type="SUPFAM" id="SSF52343">
    <property type="entry name" value="Ferredoxin reductase-like, C-terminal NADP-linked domain"/>
    <property type="match status" value="1"/>
</dbReference>
<dbReference type="Pfam" id="PF01794">
    <property type="entry name" value="Ferric_reduct"/>
    <property type="match status" value="1"/>
</dbReference>
<dbReference type="InterPro" id="IPR051410">
    <property type="entry name" value="Ferric/Cupric_Reductase"/>
</dbReference>
<dbReference type="EC" id="1.16.1.9" evidence="3"/>
<dbReference type="InterPro" id="IPR017927">
    <property type="entry name" value="FAD-bd_FR_type"/>
</dbReference>
<keyword evidence="7" id="KW-0249">Electron transport</keyword>
<feature type="transmembrane region" description="Helical" evidence="14">
    <location>
        <begin position="31"/>
        <end position="53"/>
    </location>
</feature>
<dbReference type="InterPro" id="IPR013130">
    <property type="entry name" value="Fe3_Rdtase_TM_dom"/>
</dbReference>
<keyword evidence="11 14" id="KW-0472">Membrane</keyword>
<dbReference type="PROSITE" id="PS51384">
    <property type="entry name" value="FAD_FR"/>
    <property type="match status" value="1"/>
</dbReference>
<feature type="transmembrane region" description="Helical" evidence="14">
    <location>
        <begin position="140"/>
        <end position="159"/>
    </location>
</feature>
<name>A0A3D8T210_9HELO</name>
<protein>
    <recommendedName>
        <fullName evidence="3">ferric-chelate reductase (NADPH)</fullName>
        <ecNumber evidence="3">1.16.1.9</ecNumber>
    </recommendedName>
</protein>
<evidence type="ECO:0000256" key="4">
    <source>
        <dbReference type="ARBA" id="ARBA00022448"/>
    </source>
</evidence>
<keyword evidence="4" id="KW-0813">Transport</keyword>
<comment type="catalytic activity">
    <reaction evidence="13">
        <text>2 a Fe(II)-siderophore + NADP(+) + H(+) = 2 a Fe(III)-siderophore + NADPH</text>
        <dbReference type="Rhea" id="RHEA:28795"/>
        <dbReference type="Rhea" id="RHEA-COMP:11342"/>
        <dbReference type="Rhea" id="RHEA-COMP:11344"/>
        <dbReference type="ChEBI" id="CHEBI:15378"/>
        <dbReference type="ChEBI" id="CHEBI:29033"/>
        <dbReference type="ChEBI" id="CHEBI:29034"/>
        <dbReference type="ChEBI" id="CHEBI:57783"/>
        <dbReference type="ChEBI" id="CHEBI:58349"/>
        <dbReference type="EC" id="1.16.1.9"/>
    </reaction>
</comment>
<comment type="caution">
    <text evidence="16">The sequence shown here is derived from an EMBL/GenBank/DDBJ whole genome shotgun (WGS) entry which is preliminary data.</text>
</comment>
<dbReference type="Pfam" id="PF08022">
    <property type="entry name" value="FAD_binding_8"/>
    <property type="match status" value="1"/>
</dbReference>
<dbReference type="InterPro" id="IPR039261">
    <property type="entry name" value="FNR_nucleotide-bd"/>
</dbReference>
<dbReference type="PANTHER" id="PTHR32361:SF9">
    <property type="entry name" value="FERRIC REDUCTASE TRANSMEMBRANE COMPONENT 3-RELATED"/>
    <property type="match status" value="1"/>
</dbReference>
<keyword evidence="12" id="KW-0325">Glycoprotein</keyword>
<evidence type="ECO:0000313" key="16">
    <source>
        <dbReference type="EMBL" id="RDW92461.1"/>
    </source>
</evidence>
<evidence type="ECO:0000259" key="15">
    <source>
        <dbReference type="PROSITE" id="PS51384"/>
    </source>
</evidence>
<dbReference type="InterPro" id="IPR013121">
    <property type="entry name" value="Fe_red_NAD-bd_6"/>
</dbReference>
<gene>
    <name evidence="16" type="ORF">BP5796_01855</name>
</gene>